<dbReference type="PANTHER" id="PTHR11102:SF160">
    <property type="entry name" value="ERAD-ASSOCIATED E3 UBIQUITIN-PROTEIN LIGASE COMPONENT HRD3"/>
    <property type="match status" value="1"/>
</dbReference>
<dbReference type="InterPro" id="IPR011990">
    <property type="entry name" value="TPR-like_helical_dom_sf"/>
</dbReference>
<keyword evidence="2" id="KW-1185">Reference proteome</keyword>
<dbReference type="RefSeq" id="WP_246462688.1">
    <property type="nucleotide sequence ID" value="NZ_CP031518.1"/>
</dbReference>
<organism evidence="1 2">
    <name type="scientific">Treponema ruminis</name>
    <dbReference type="NCBI Taxonomy" id="744515"/>
    <lineage>
        <taxon>Bacteria</taxon>
        <taxon>Pseudomonadati</taxon>
        <taxon>Spirochaetota</taxon>
        <taxon>Spirochaetia</taxon>
        <taxon>Spirochaetales</taxon>
        <taxon>Treponemataceae</taxon>
        <taxon>Treponema</taxon>
    </lineage>
</organism>
<evidence type="ECO:0000313" key="2">
    <source>
        <dbReference type="Proteomes" id="UP000518887"/>
    </source>
</evidence>
<gene>
    <name evidence="1" type="ORF">HNP76_002273</name>
</gene>
<proteinExistence type="predicted"/>
<dbReference type="Proteomes" id="UP000518887">
    <property type="component" value="Unassembled WGS sequence"/>
</dbReference>
<dbReference type="SMART" id="SM00671">
    <property type="entry name" value="SEL1"/>
    <property type="match status" value="7"/>
</dbReference>
<dbReference type="InterPro" id="IPR006597">
    <property type="entry name" value="Sel1-like"/>
</dbReference>
<dbReference type="AlphaFoldDB" id="A0A7W8GAQ9"/>
<comment type="caution">
    <text evidence="1">The sequence shown here is derived from an EMBL/GenBank/DDBJ whole genome shotgun (WGS) entry which is preliminary data.</text>
</comment>
<dbReference type="InterPro" id="IPR050767">
    <property type="entry name" value="Sel1_AlgK"/>
</dbReference>
<accession>A0A7W8GAQ9</accession>
<dbReference type="Gene3D" id="1.25.40.10">
    <property type="entry name" value="Tetratricopeptide repeat domain"/>
    <property type="match status" value="2"/>
</dbReference>
<evidence type="ECO:0000313" key="1">
    <source>
        <dbReference type="EMBL" id="MBB5226885.1"/>
    </source>
</evidence>
<sequence length="649" mass="74949">MDKWANFCPECGSKQEYVAGIYRIRGFDLGEVQYQVFLKYSKDSWGTQKNMDKALEWLRKSAEHKNTDAERTLGEFYLNGTIVKRDEKLALEWLKKASEKGDKIAKQTIDDFEQEKNALQKMLDEEAVSHDAKLQREIARKYLHNKEPEKAVLWYRKSADQGYADAQNALAFRYFEGEGVAKNLAEAVKWWQKAAEQGNATSQCYLANRYYCGEGIEKNLEESTKWWLKAAEQGNSEAQRCLGNNYSNGEGVEKNPVEAAKWWLKAAEQGDASAQCNIGWAYNNGEGVQKDMNAAVQWYTKAASNGNETAKKNLQNMEYVILENPHVENYNVHLNLTPKDAKWFIDIKTGYMRNCIATKINLPTPGNLPFYEITRFIEFDLAIDVFGSKKKNSFIKSMQVRLFSENGKKLSLDYMDWGDPYCDINIDYVQGKIYKDVHIPVRFIICFLGCEPKETSTGDSFAHWNEWYMMEEYPLPAGKYYLEIYFGGKTVRTQLFYFDCPELEEKYYKDDMYTMVKSNKSSSELIAWAQEQNAKWTKKQEASARRKAQLARWEAEEATKPEVIRWYQCSKCYLTVKKAGDFPSPFNCTGDKFCSTAQHSWHILGHFGNKPYQCKYCGLTIYVDEYPSSGDIPECCPSGPTKRHQFHAL</sequence>
<protein>
    <submittedName>
        <fullName evidence="1">TPR repeat protein</fullName>
    </submittedName>
</protein>
<reference evidence="1 2" key="1">
    <citation type="submission" date="2020-08" db="EMBL/GenBank/DDBJ databases">
        <title>Genomic Encyclopedia of Type Strains, Phase IV (KMG-IV): sequencing the most valuable type-strain genomes for metagenomic binning, comparative biology and taxonomic classification.</title>
        <authorList>
            <person name="Goeker M."/>
        </authorList>
    </citation>
    <scope>NUCLEOTIDE SEQUENCE [LARGE SCALE GENOMIC DNA]</scope>
    <source>
        <strain evidence="1 2">DSM 103462</strain>
    </source>
</reference>
<dbReference type="SUPFAM" id="SSF81901">
    <property type="entry name" value="HCP-like"/>
    <property type="match status" value="2"/>
</dbReference>
<dbReference type="EMBL" id="JACHFQ010000007">
    <property type="protein sequence ID" value="MBB5226885.1"/>
    <property type="molecule type" value="Genomic_DNA"/>
</dbReference>
<dbReference type="PANTHER" id="PTHR11102">
    <property type="entry name" value="SEL-1-LIKE PROTEIN"/>
    <property type="match status" value="1"/>
</dbReference>
<dbReference type="Pfam" id="PF08238">
    <property type="entry name" value="Sel1"/>
    <property type="match status" value="7"/>
</dbReference>
<name>A0A7W8GAQ9_9SPIR</name>